<reference evidence="1" key="1">
    <citation type="submission" date="2018-01" db="EMBL/GenBank/DDBJ databases">
        <authorList>
            <person name="Mao J.F."/>
        </authorList>
    </citation>
    <scope>NUCLEOTIDE SEQUENCE</scope>
    <source>
        <strain evidence="1">Huo1</strain>
        <tissue evidence="1">Leaf</tissue>
    </source>
</reference>
<evidence type="ECO:0000313" key="1">
    <source>
        <dbReference type="EMBL" id="KAG6404869.1"/>
    </source>
</evidence>
<evidence type="ECO:0000313" key="2">
    <source>
        <dbReference type="Proteomes" id="UP000298416"/>
    </source>
</evidence>
<dbReference type="InterPro" id="IPR022251">
    <property type="entry name" value="DUF3774_wound-induced"/>
</dbReference>
<keyword evidence="2" id="KW-1185">Reference proteome</keyword>
<gene>
    <name evidence="1" type="ORF">SASPL_132446</name>
</gene>
<organism evidence="1">
    <name type="scientific">Salvia splendens</name>
    <name type="common">Scarlet sage</name>
    <dbReference type="NCBI Taxonomy" id="180675"/>
    <lineage>
        <taxon>Eukaryota</taxon>
        <taxon>Viridiplantae</taxon>
        <taxon>Streptophyta</taxon>
        <taxon>Embryophyta</taxon>
        <taxon>Tracheophyta</taxon>
        <taxon>Spermatophyta</taxon>
        <taxon>Magnoliopsida</taxon>
        <taxon>eudicotyledons</taxon>
        <taxon>Gunneridae</taxon>
        <taxon>Pentapetalae</taxon>
        <taxon>asterids</taxon>
        <taxon>lamiids</taxon>
        <taxon>Lamiales</taxon>
        <taxon>Lamiaceae</taxon>
        <taxon>Nepetoideae</taxon>
        <taxon>Mentheae</taxon>
        <taxon>Salviinae</taxon>
        <taxon>Salvia</taxon>
        <taxon>Salvia subgen. Calosphace</taxon>
        <taxon>core Calosphace</taxon>
    </lineage>
</organism>
<dbReference type="PANTHER" id="PTHR33090">
    <property type="entry name" value="DUF3774 DOMAIN PROTEIN-RELATED"/>
    <property type="match status" value="1"/>
</dbReference>
<dbReference type="EMBL" id="PNBA02000012">
    <property type="protein sequence ID" value="KAG6404869.1"/>
    <property type="molecule type" value="Genomic_DNA"/>
</dbReference>
<reference evidence="1" key="2">
    <citation type="submission" date="2020-08" db="EMBL/GenBank/DDBJ databases">
        <title>Plant Genome Project.</title>
        <authorList>
            <person name="Zhang R.-G."/>
        </authorList>
    </citation>
    <scope>NUCLEOTIDE SEQUENCE</scope>
    <source>
        <strain evidence="1">Huo1</strain>
        <tissue evidence="1">Leaf</tissue>
    </source>
</reference>
<dbReference type="Pfam" id="PF12609">
    <property type="entry name" value="DUF3774"/>
    <property type="match status" value="1"/>
</dbReference>
<protein>
    <submittedName>
        <fullName evidence="1">Uncharacterized protein</fullName>
    </submittedName>
</protein>
<comment type="caution">
    <text evidence="1">The sequence shown here is derived from an EMBL/GenBank/DDBJ whole genome shotgun (WGS) entry which is preliminary data.</text>
</comment>
<dbReference type="Proteomes" id="UP000298416">
    <property type="component" value="Unassembled WGS sequence"/>
</dbReference>
<accession>A0A8X8X273</accession>
<proteinExistence type="predicted"/>
<name>A0A8X8X273_SALSN</name>
<sequence>MSYFNRVWMAASVAVVNGHSEQGQKLKSGLTSLNHGKKRLFSSSGADLRPFSATDMEGIAAAAGSGERRDQADDLLRQVMYLNCWGHS</sequence>
<dbReference type="AlphaFoldDB" id="A0A8X8X273"/>